<keyword evidence="1" id="KW-0812">Transmembrane</keyword>
<keyword evidence="1" id="KW-0472">Membrane</keyword>
<evidence type="ECO:0000313" key="3">
    <source>
        <dbReference type="Proteomes" id="UP000572817"/>
    </source>
</evidence>
<reference evidence="2" key="1">
    <citation type="submission" date="2020-04" db="EMBL/GenBank/DDBJ databases">
        <title>Genome Assembly and Annotation of Botryosphaeria dothidea sdau 11-99, a Latent Pathogen of Apple Fruit Ring Rot in China.</title>
        <authorList>
            <person name="Yu C."/>
            <person name="Diao Y."/>
            <person name="Lu Q."/>
            <person name="Zhao J."/>
            <person name="Cui S."/>
            <person name="Peng C."/>
            <person name="He B."/>
            <person name="Liu H."/>
        </authorList>
    </citation>
    <scope>NUCLEOTIDE SEQUENCE [LARGE SCALE GENOMIC DNA]</scope>
    <source>
        <strain evidence="2">Sdau11-99</strain>
    </source>
</reference>
<feature type="transmembrane region" description="Helical" evidence="1">
    <location>
        <begin position="155"/>
        <end position="175"/>
    </location>
</feature>
<feature type="transmembrane region" description="Helical" evidence="1">
    <location>
        <begin position="195"/>
        <end position="215"/>
    </location>
</feature>
<dbReference type="OrthoDB" id="2126185at2759"/>
<keyword evidence="3" id="KW-1185">Reference proteome</keyword>
<organism evidence="2 3">
    <name type="scientific">Botryosphaeria dothidea</name>
    <dbReference type="NCBI Taxonomy" id="55169"/>
    <lineage>
        <taxon>Eukaryota</taxon>
        <taxon>Fungi</taxon>
        <taxon>Dikarya</taxon>
        <taxon>Ascomycota</taxon>
        <taxon>Pezizomycotina</taxon>
        <taxon>Dothideomycetes</taxon>
        <taxon>Dothideomycetes incertae sedis</taxon>
        <taxon>Botryosphaeriales</taxon>
        <taxon>Botryosphaeriaceae</taxon>
        <taxon>Botryosphaeria</taxon>
    </lineage>
</organism>
<name>A0A8H4IPK1_9PEZI</name>
<feature type="transmembrane region" description="Helical" evidence="1">
    <location>
        <begin position="16"/>
        <end position="37"/>
    </location>
</feature>
<protein>
    <submittedName>
        <fullName evidence="2">Uncharacterized protein</fullName>
    </submittedName>
</protein>
<gene>
    <name evidence="2" type="ORF">GTA08_BOTSDO07241</name>
</gene>
<dbReference type="EMBL" id="WWBZ02000040">
    <property type="protein sequence ID" value="KAF4305315.1"/>
    <property type="molecule type" value="Genomic_DNA"/>
</dbReference>
<keyword evidence="1" id="KW-1133">Transmembrane helix</keyword>
<dbReference type="AlphaFoldDB" id="A0A8H4IPK1"/>
<proteinExistence type="predicted"/>
<accession>A0A8H4IPK1</accession>
<evidence type="ECO:0000313" key="2">
    <source>
        <dbReference type="EMBL" id="KAF4305315.1"/>
    </source>
</evidence>
<sequence>MAPVEADVFNSNRDPLFHLISAAVLVDLCLVTVLKYISKAVRTLPPAQKTRAREEQRKKNVTTYGSLAIASVLILLYHWGYALLSSYEAWANEQGEPTPGALLGRLDVNPPDEFKRAALGSSRAVWWTQQLLIARLAFSAFAADATFRAGQSLALWGLAELSSLSLAQSLFFVILTITPYPATATQHGARWTPHVHVYLVPVGIASLSTGFLPGLTSNDAGWIADTGFSFEYSILGNRDQGKQFFIERQAW</sequence>
<comment type="caution">
    <text evidence="2">The sequence shown here is derived from an EMBL/GenBank/DDBJ whole genome shotgun (WGS) entry which is preliminary data.</text>
</comment>
<feature type="transmembrane region" description="Helical" evidence="1">
    <location>
        <begin position="61"/>
        <end position="80"/>
    </location>
</feature>
<evidence type="ECO:0000256" key="1">
    <source>
        <dbReference type="SAM" id="Phobius"/>
    </source>
</evidence>
<dbReference type="Proteomes" id="UP000572817">
    <property type="component" value="Unassembled WGS sequence"/>
</dbReference>